<dbReference type="Proteomes" id="UP000006854">
    <property type="component" value="Chromosome"/>
</dbReference>
<evidence type="ECO:0000313" key="2">
    <source>
        <dbReference type="EMBL" id="CCA56737.1"/>
    </source>
</evidence>
<gene>
    <name evidence="2" type="ordered locus">SVEN_3451</name>
</gene>
<dbReference type="GO" id="GO:0045017">
    <property type="term" value="P:glycerolipid biosynthetic process"/>
    <property type="evidence" value="ECO:0007669"/>
    <property type="project" value="InterPro"/>
</dbReference>
<name>F2RBM6_STRVP</name>
<dbReference type="OrthoDB" id="4671961at2"/>
<reference evidence="2 3" key="1">
    <citation type="journal article" date="2011" name="BMC Genomics">
        <title>Genome-wide analysis of the role of GlnR in Streptomyces venezuelae provides new insights into global nitrogen regulation in actinomycetes.</title>
        <authorList>
            <person name="Pullan S.T."/>
            <person name="Bibb M.J."/>
            <person name="Merrick M."/>
        </authorList>
    </citation>
    <scope>NUCLEOTIDE SEQUENCE [LARGE SCALE GENOMIC DNA]</scope>
    <source>
        <strain evidence="3">ATCC 10712 / CBS 650.69 / DSM 40230 / JCM 4526 / NBRC 13096 / PD 04745</strain>
    </source>
</reference>
<evidence type="ECO:0000313" key="3">
    <source>
        <dbReference type="Proteomes" id="UP000006854"/>
    </source>
</evidence>
<dbReference type="KEGG" id="sve:SVEN_3451"/>
<organism evidence="2 3">
    <name type="scientific">Streptomyces venezuelae (strain ATCC 10712 / CBS 650.69 / DSM 40230 / JCM 4526 / NBRC 13096 / PD 04745)</name>
    <dbReference type="NCBI Taxonomy" id="953739"/>
    <lineage>
        <taxon>Bacteria</taxon>
        <taxon>Bacillati</taxon>
        <taxon>Actinomycetota</taxon>
        <taxon>Actinomycetes</taxon>
        <taxon>Kitasatosporales</taxon>
        <taxon>Streptomycetaceae</taxon>
        <taxon>Streptomyces</taxon>
    </lineage>
</organism>
<dbReference type="Pfam" id="PF03007">
    <property type="entry name" value="WS_DGAT_cat"/>
    <property type="match status" value="1"/>
</dbReference>
<dbReference type="SUPFAM" id="SSF52777">
    <property type="entry name" value="CoA-dependent acyltransferases"/>
    <property type="match status" value="1"/>
</dbReference>
<evidence type="ECO:0000259" key="1">
    <source>
        <dbReference type="Pfam" id="PF03007"/>
    </source>
</evidence>
<proteinExistence type="predicted"/>
<keyword evidence="3" id="KW-1185">Reference proteome</keyword>
<dbReference type="GeneID" id="51864012"/>
<dbReference type="AlphaFoldDB" id="F2RBM6"/>
<dbReference type="STRING" id="953739.SVEN_3451"/>
<dbReference type="eggNOG" id="COG1020">
    <property type="taxonomic scope" value="Bacteria"/>
</dbReference>
<accession>F2RBM6</accession>
<feature type="domain" description="O-acyltransferase WSD1-like N-terminal" evidence="1">
    <location>
        <begin position="67"/>
        <end position="177"/>
    </location>
</feature>
<protein>
    <recommendedName>
        <fullName evidence="1">O-acyltransferase WSD1-like N-terminal domain-containing protein</fullName>
    </recommendedName>
</protein>
<dbReference type="RefSeq" id="WP_015034652.1">
    <property type="nucleotide sequence ID" value="NC_018750.1"/>
</dbReference>
<dbReference type="InterPro" id="IPR004255">
    <property type="entry name" value="O-acyltransferase_WSD1_N"/>
</dbReference>
<dbReference type="EMBL" id="FR845719">
    <property type="protein sequence ID" value="CCA56737.1"/>
    <property type="molecule type" value="Genomic_DNA"/>
</dbReference>
<dbReference type="HOGENOM" id="CLU_024186_5_0_11"/>
<dbReference type="GO" id="GO:0004144">
    <property type="term" value="F:diacylglycerol O-acyltransferase activity"/>
    <property type="evidence" value="ECO:0007669"/>
    <property type="project" value="InterPro"/>
</dbReference>
<sequence length="411" mass="44308">MTRAAVPAVPYPALDETIRGMEESAHYLHIGAVMEMEGAPPRIDAVLDHVQRRLPLLPPLVGCRDHLASHVRELAVPGCGSGDWARAYDALVNSPAPACAQRPWAVWLVPGEGGDGYLLCYRSHHALHDGVSQMRLMRLLFARTEPTAPPSAPERHKETPALGVRVSGRLRTAAASTRLLVRAPRLPLLPGVPDNRRVLTSAVVPVTRLRAAARSLECSVLDVHIAALSRVAEEADPTGWTAEGRRTRGIVLPVSLDAGGVTPYAGNRFALALVDLPWEQRDLGERARTLAGRTKWLRDPGARWAMGKAMGRLGVAEVGALSGRVFARAGMQTTVLGFTADIGFAGHRARRFINLNCLPAPFPYQPALTLWRDEAVCSITADTALPAAEKLADLWLRAIDVLAPPVPSPTT</sequence>
<dbReference type="PATRIC" id="fig|953739.5.peg.5675"/>